<evidence type="ECO:0000313" key="1">
    <source>
        <dbReference type="EMBL" id="CAB1424669.1"/>
    </source>
</evidence>
<sequence length="86" mass="9169">TQHICPRLTQAPELRHAIRAEIAGPGVGVKVCSAVVSRPNTGGARCSCLQLSLRLVDGYCASVSEPAKMLCVAAVSRIIREIREVQ</sequence>
<gene>
    <name evidence="1" type="ORF">PLEPLA_LOCUS12597</name>
</gene>
<organism evidence="1 2">
    <name type="scientific">Pleuronectes platessa</name>
    <name type="common">European plaice</name>
    <dbReference type="NCBI Taxonomy" id="8262"/>
    <lineage>
        <taxon>Eukaryota</taxon>
        <taxon>Metazoa</taxon>
        <taxon>Chordata</taxon>
        <taxon>Craniata</taxon>
        <taxon>Vertebrata</taxon>
        <taxon>Euteleostomi</taxon>
        <taxon>Actinopterygii</taxon>
        <taxon>Neopterygii</taxon>
        <taxon>Teleostei</taxon>
        <taxon>Neoteleostei</taxon>
        <taxon>Acanthomorphata</taxon>
        <taxon>Carangaria</taxon>
        <taxon>Pleuronectiformes</taxon>
        <taxon>Pleuronectoidei</taxon>
        <taxon>Pleuronectidae</taxon>
        <taxon>Pleuronectes</taxon>
    </lineage>
</organism>
<feature type="non-terminal residue" evidence="1">
    <location>
        <position position="86"/>
    </location>
</feature>
<dbReference type="Proteomes" id="UP001153269">
    <property type="component" value="Unassembled WGS sequence"/>
</dbReference>
<evidence type="ECO:0000313" key="2">
    <source>
        <dbReference type="Proteomes" id="UP001153269"/>
    </source>
</evidence>
<name>A0A9N7YHS1_PLEPL</name>
<proteinExistence type="predicted"/>
<accession>A0A9N7YHS1</accession>
<dbReference type="AlphaFoldDB" id="A0A9N7YHS1"/>
<dbReference type="EMBL" id="CADEAL010000746">
    <property type="protein sequence ID" value="CAB1424669.1"/>
    <property type="molecule type" value="Genomic_DNA"/>
</dbReference>
<comment type="caution">
    <text evidence="1">The sequence shown here is derived from an EMBL/GenBank/DDBJ whole genome shotgun (WGS) entry which is preliminary data.</text>
</comment>
<keyword evidence="2" id="KW-1185">Reference proteome</keyword>
<reference evidence="1" key="1">
    <citation type="submission" date="2020-03" db="EMBL/GenBank/DDBJ databases">
        <authorList>
            <person name="Weist P."/>
        </authorList>
    </citation>
    <scope>NUCLEOTIDE SEQUENCE</scope>
</reference>
<protein>
    <submittedName>
        <fullName evidence="1">Uncharacterized protein</fullName>
    </submittedName>
</protein>